<dbReference type="Gene3D" id="1.10.10.10">
    <property type="entry name" value="Winged helix-like DNA-binding domain superfamily/Winged helix DNA-binding domain"/>
    <property type="match status" value="1"/>
</dbReference>
<sequence>MHKSGLIELEAVIAVARRGSFRAAAVELGMSSTALSHAVAGLEARLGVRLFNRTTRSVSLSPAGEQFVATVAPALSDIHGAMEAVNSHRDTPAGILRINSSVGAARQILTPIVLEYLRRYPDMQVDLVTEGRMIDIVVDGFDAGIRTVDTVPKDMIAVPFGPPLRYAIVGSPAYFEVHPRPGKPQDLTQHRCIRARLPGGALYRWEFEKRGEALTLDVPGSLTLDEPTLMLESAREGAGLAYLSEWSAAADIAAGRLLRVLEDWTPALPGLCLYYPGRRLLPAGLRAFVDLIHEIGRHI</sequence>
<dbReference type="SUPFAM" id="SSF46785">
    <property type="entry name" value="Winged helix' DNA-binding domain"/>
    <property type="match status" value="1"/>
</dbReference>
<keyword evidence="3" id="KW-0238">DNA-binding</keyword>
<dbReference type="EMBL" id="JARFYM010000034">
    <property type="protein sequence ID" value="MDL2402861.1"/>
    <property type="molecule type" value="Genomic_DNA"/>
</dbReference>
<evidence type="ECO:0000256" key="3">
    <source>
        <dbReference type="ARBA" id="ARBA00023125"/>
    </source>
</evidence>
<dbReference type="InterPro" id="IPR005119">
    <property type="entry name" value="LysR_subst-bd"/>
</dbReference>
<comment type="similarity">
    <text evidence="1">Belongs to the LysR transcriptional regulatory family.</text>
</comment>
<comment type="caution">
    <text evidence="6">The sequence shown here is derived from an EMBL/GenBank/DDBJ whole genome shotgun (WGS) entry which is preliminary data.</text>
</comment>
<dbReference type="RefSeq" id="WP_285872285.1">
    <property type="nucleotide sequence ID" value="NZ_JARFYM010000034.1"/>
</dbReference>
<dbReference type="Proteomes" id="UP001172645">
    <property type="component" value="Unassembled WGS sequence"/>
</dbReference>
<evidence type="ECO:0000313" key="6">
    <source>
        <dbReference type="EMBL" id="MDL2402861.1"/>
    </source>
</evidence>
<evidence type="ECO:0000256" key="1">
    <source>
        <dbReference type="ARBA" id="ARBA00009437"/>
    </source>
</evidence>
<dbReference type="PANTHER" id="PTHR30537">
    <property type="entry name" value="HTH-TYPE TRANSCRIPTIONAL REGULATOR"/>
    <property type="match status" value="1"/>
</dbReference>
<dbReference type="SUPFAM" id="SSF53850">
    <property type="entry name" value="Periplasmic binding protein-like II"/>
    <property type="match status" value="1"/>
</dbReference>
<accession>A0ABT7K2N5</accession>
<evidence type="ECO:0000256" key="4">
    <source>
        <dbReference type="ARBA" id="ARBA00023163"/>
    </source>
</evidence>
<organism evidence="6 7">
    <name type="scientific">Rhizobium mayense</name>
    <dbReference type="NCBI Taxonomy" id="1312184"/>
    <lineage>
        <taxon>Bacteria</taxon>
        <taxon>Pseudomonadati</taxon>
        <taxon>Pseudomonadota</taxon>
        <taxon>Alphaproteobacteria</taxon>
        <taxon>Hyphomicrobiales</taxon>
        <taxon>Rhizobiaceae</taxon>
        <taxon>Rhizobium/Agrobacterium group</taxon>
        <taxon>Rhizobium</taxon>
    </lineage>
</organism>
<dbReference type="Gene3D" id="3.40.190.290">
    <property type="match status" value="1"/>
</dbReference>
<evidence type="ECO:0000259" key="5">
    <source>
        <dbReference type="PROSITE" id="PS50931"/>
    </source>
</evidence>
<proteinExistence type="inferred from homology"/>
<protein>
    <submittedName>
        <fullName evidence="6">LysR family transcriptional regulator</fullName>
    </submittedName>
</protein>
<gene>
    <name evidence="6" type="ORF">PY649_28605</name>
</gene>
<dbReference type="Pfam" id="PF03466">
    <property type="entry name" value="LysR_substrate"/>
    <property type="match status" value="1"/>
</dbReference>
<dbReference type="CDD" id="cd08474">
    <property type="entry name" value="PBP2_CrgA_like_5"/>
    <property type="match status" value="1"/>
</dbReference>
<dbReference type="Pfam" id="PF00126">
    <property type="entry name" value="HTH_1"/>
    <property type="match status" value="1"/>
</dbReference>
<feature type="domain" description="HTH lysR-type" evidence="5">
    <location>
        <begin position="9"/>
        <end position="61"/>
    </location>
</feature>
<dbReference type="PROSITE" id="PS50931">
    <property type="entry name" value="HTH_LYSR"/>
    <property type="match status" value="1"/>
</dbReference>
<keyword evidence="7" id="KW-1185">Reference proteome</keyword>
<dbReference type="InterPro" id="IPR000847">
    <property type="entry name" value="LysR_HTH_N"/>
</dbReference>
<dbReference type="InterPro" id="IPR058163">
    <property type="entry name" value="LysR-type_TF_proteobact-type"/>
</dbReference>
<evidence type="ECO:0000256" key="2">
    <source>
        <dbReference type="ARBA" id="ARBA00023015"/>
    </source>
</evidence>
<evidence type="ECO:0000313" key="7">
    <source>
        <dbReference type="Proteomes" id="UP001172645"/>
    </source>
</evidence>
<reference evidence="6" key="1">
    <citation type="submission" date="2023-06" db="EMBL/GenBank/DDBJ databases">
        <title>Phylogenetic Diversity of Rhizobium strains.</title>
        <authorList>
            <person name="Moura F.T."/>
            <person name="Helene L.C.F."/>
            <person name="Hungria M."/>
        </authorList>
    </citation>
    <scope>NUCLEOTIDE SEQUENCE</scope>
    <source>
        <strain evidence="6">CCGE526</strain>
    </source>
</reference>
<dbReference type="PANTHER" id="PTHR30537:SF5">
    <property type="entry name" value="HTH-TYPE TRANSCRIPTIONAL ACTIVATOR TTDR-RELATED"/>
    <property type="match status" value="1"/>
</dbReference>
<keyword evidence="2" id="KW-0805">Transcription regulation</keyword>
<keyword evidence="4" id="KW-0804">Transcription</keyword>
<dbReference type="InterPro" id="IPR036390">
    <property type="entry name" value="WH_DNA-bd_sf"/>
</dbReference>
<name>A0ABT7K2N5_9HYPH</name>
<dbReference type="InterPro" id="IPR036388">
    <property type="entry name" value="WH-like_DNA-bd_sf"/>
</dbReference>